<name>X1P027_9ZZZZ</name>
<organism evidence="4">
    <name type="scientific">marine sediment metagenome</name>
    <dbReference type="NCBI Taxonomy" id="412755"/>
    <lineage>
        <taxon>unclassified sequences</taxon>
        <taxon>metagenomes</taxon>
        <taxon>ecological metagenomes</taxon>
    </lineage>
</organism>
<dbReference type="GO" id="GO:0016491">
    <property type="term" value="F:oxidoreductase activity"/>
    <property type="evidence" value="ECO:0007669"/>
    <property type="project" value="UniProtKB-KW"/>
</dbReference>
<reference evidence="4" key="1">
    <citation type="journal article" date="2014" name="Front. Microbiol.">
        <title>High frequency of phylogenetically diverse reductive dehalogenase-homologous genes in deep subseafloor sedimentary metagenomes.</title>
        <authorList>
            <person name="Kawai M."/>
            <person name="Futagami T."/>
            <person name="Toyoda A."/>
            <person name="Takaki Y."/>
            <person name="Nishi S."/>
            <person name="Hori S."/>
            <person name="Arai W."/>
            <person name="Tsubouchi T."/>
            <person name="Morono Y."/>
            <person name="Uchiyama I."/>
            <person name="Ito T."/>
            <person name="Fujiyama A."/>
            <person name="Inagaki F."/>
            <person name="Takami H."/>
        </authorList>
    </citation>
    <scope>NUCLEOTIDE SEQUENCE</scope>
    <source>
        <strain evidence="4">Expedition CK06-06</strain>
    </source>
</reference>
<proteinExistence type="predicted"/>
<dbReference type="EMBL" id="BARV01014873">
    <property type="protein sequence ID" value="GAI24259.1"/>
    <property type="molecule type" value="Genomic_DNA"/>
</dbReference>
<evidence type="ECO:0000256" key="2">
    <source>
        <dbReference type="ARBA" id="ARBA00023002"/>
    </source>
</evidence>
<comment type="caution">
    <text evidence="4">The sequence shown here is derived from an EMBL/GenBank/DDBJ whole genome shotgun (WGS) entry which is preliminary data.</text>
</comment>
<gene>
    <name evidence="4" type="ORF">S06H3_25810</name>
</gene>
<dbReference type="Gene3D" id="3.50.50.60">
    <property type="entry name" value="FAD/NAD(P)-binding domain"/>
    <property type="match status" value="2"/>
</dbReference>
<protein>
    <recommendedName>
        <fullName evidence="3">FAD/NAD(P)-binding domain-containing protein</fullName>
    </recommendedName>
</protein>
<feature type="domain" description="FAD/NAD(P)-binding" evidence="3">
    <location>
        <begin position="2"/>
        <end position="67"/>
    </location>
</feature>
<evidence type="ECO:0000313" key="4">
    <source>
        <dbReference type="EMBL" id="GAI24259.1"/>
    </source>
</evidence>
<dbReference type="PRINTS" id="PR00368">
    <property type="entry name" value="FADPNR"/>
</dbReference>
<keyword evidence="1" id="KW-0285">Flavoprotein</keyword>
<sequence>TTLQVGGLLVRIGLEPNTSYLKGLLSLDSEGYVLVNEQLETSIPGIFAAGDIRHGSARQIATAVGDGVTAALSADRLIKLKY</sequence>
<dbReference type="Pfam" id="PF07992">
    <property type="entry name" value="Pyr_redox_2"/>
    <property type="match status" value="1"/>
</dbReference>
<dbReference type="SUPFAM" id="SSF51905">
    <property type="entry name" value="FAD/NAD(P)-binding domain"/>
    <property type="match status" value="1"/>
</dbReference>
<dbReference type="PANTHER" id="PTHR48105">
    <property type="entry name" value="THIOREDOXIN REDUCTASE 1-RELATED-RELATED"/>
    <property type="match status" value="1"/>
</dbReference>
<keyword evidence="2" id="KW-0560">Oxidoreductase</keyword>
<dbReference type="PRINTS" id="PR00469">
    <property type="entry name" value="PNDRDTASEII"/>
</dbReference>
<dbReference type="InterPro" id="IPR050097">
    <property type="entry name" value="Ferredoxin-NADP_redctase_2"/>
</dbReference>
<evidence type="ECO:0000259" key="3">
    <source>
        <dbReference type="Pfam" id="PF07992"/>
    </source>
</evidence>
<dbReference type="InterPro" id="IPR036188">
    <property type="entry name" value="FAD/NAD-bd_sf"/>
</dbReference>
<dbReference type="InterPro" id="IPR023753">
    <property type="entry name" value="FAD/NAD-binding_dom"/>
</dbReference>
<feature type="non-terminal residue" evidence="4">
    <location>
        <position position="1"/>
    </location>
</feature>
<evidence type="ECO:0000256" key="1">
    <source>
        <dbReference type="ARBA" id="ARBA00022630"/>
    </source>
</evidence>
<dbReference type="AlphaFoldDB" id="X1P027"/>
<accession>X1P027</accession>